<dbReference type="AlphaFoldDB" id="A0A1Z5S5J9"/>
<reference evidence="2 3" key="1">
    <citation type="journal article" date="2009" name="Nature">
        <title>The Sorghum bicolor genome and the diversification of grasses.</title>
        <authorList>
            <person name="Paterson A.H."/>
            <person name="Bowers J.E."/>
            <person name="Bruggmann R."/>
            <person name="Dubchak I."/>
            <person name="Grimwood J."/>
            <person name="Gundlach H."/>
            <person name="Haberer G."/>
            <person name="Hellsten U."/>
            <person name="Mitros T."/>
            <person name="Poliakov A."/>
            <person name="Schmutz J."/>
            <person name="Spannagl M."/>
            <person name="Tang H."/>
            <person name="Wang X."/>
            <person name="Wicker T."/>
            <person name="Bharti A.K."/>
            <person name="Chapman J."/>
            <person name="Feltus F.A."/>
            <person name="Gowik U."/>
            <person name="Grigoriev I.V."/>
            <person name="Lyons E."/>
            <person name="Maher C.A."/>
            <person name="Martis M."/>
            <person name="Narechania A."/>
            <person name="Otillar R.P."/>
            <person name="Penning B.W."/>
            <person name="Salamov A.A."/>
            <person name="Wang Y."/>
            <person name="Zhang L."/>
            <person name="Carpita N.C."/>
            <person name="Freeling M."/>
            <person name="Gingle A.R."/>
            <person name="Hash C.T."/>
            <person name="Keller B."/>
            <person name="Klein P."/>
            <person name="Kresovich S."/>
            <person name="McCann M.C."/>
            <person name="Ming R."/>
            <person name="Peterson D.G."/>
            <person name="Mehboob-ur-Rahman"/>
            <person name="Ware D."/>
            <person name="Westhoff P."/>
            <person name="Mayer K.F."/>
            <person name="Messing J."/>
            <person name="Rokhsar D.S."/>
        </authorList>
    </citation>
    <scope>NUCLEOTIDE SEQUENCE [LARGE SCALE GENOMIC DNA]</scope>
    <source>
        <strain evidence="3">cv. BTx623</strain>
    </source>
</reference>
<keyword evidence="3" id="KW-1185">Reference proteome</keyword>
<evidence type="ECO:0000313" key="3">
    <source>
        <dbReference type="Proteomes" id="UP000000768"/>
    </source>
</evidence>
<evidence type="ECO:0008006" key="4">
    <source>
        <dbReference type="Google" id="ProtNLM"/>
    </source>
</evidence>
<reference evidence="3" key="2">
    <citation type="journal article" date="2018" name="Plant J.">
        <title>The Sorghum bicolor reference genome: improved assembly, gene annotations, a transcriptome atlas, and signatures of genome organization.</title>
        <authorList>
            <person name="McCormick R.F."/>
            <person name="Truong S.K."/>
            <person name="Sreedasyam A."/>
            <person name="Jenkins J."/>
            <person name="Shu S."/>
            <person name="Sims D."/>
            <person name="Kennedy M."/>
            <person name="Amirebrahimi M."/>
            <person name="Weers B.D."/>
            <person name="McKinley B."/>
            <person name="Mattison A."/>
            <person name="Morishige D.T."/>
            <person name="Grimwood J."/>
            <person name="Schmutz J."/>
            <person name="Mullet J.E."/>
        </authorList>
    </citation>
    <scope>NUCLEOTIDE SEQUENCE [LARGE SCALE GENOMIC DNA]</scope>
    <source>
        <strain evidence="3">cv. BTx623</strain>
    </source>
</reference>
<feature type="compositionally biased region" description="Basic and acidic residues" evidence="1">
    <location>
        <begin position="171"/>
        <end position="184"/>
    </location>
</feature>
<proteinExistence type="predicted"/>
<dbReference type="PANTHER" id="PTHR34591">
    <property type="entry name" value="OS03G0653100 PROTEIN-RELATED"/>
    <property type="match status" value="1"/>
</dbReference>
<organism evidence="2 3">
    <name type="scientific">Sorghum bicolor</name>
    <name type="common">Sorghum</name>
    <name type="synonym">Sorghum vulgare</name>
    <dbReference type="NCBI Taxonomy" id="4558"/>
    <lineage>
        <taxon>Eukaryota</taxon>
        <taxon>Viridiplantae</taxon>
        <taxon>Streptophyta</taxon>
        <taxon>Embryophyta</taxon>
        <taxon>Tracheophyta</taxon>
        <taxon>Spermatophyta</taxon>
        <taxon>Magnoliopsida</taxon>
        <taxon>Liliopsida</taxon>
        <taxon>Poales</taxon>
        <taxon>Poaceae</taxon>
        <taxon>PACMAD clade</taxon>
        <taxon>Panicoideae</taxon>
        <taxon>Andropogonodae</taxon>
        <taxon>Andropogoneae</taxon>
        <taxon>Sorghinae</taxon>
        <taxon>Sorghum</taxon>
    </lineage>
</organism>
<dbReference type="Proteomes" id="UP000000768">
    <property type="component" value="Chromosome 1"/>
</dbReference>
<dbReference type="PANTHER" id="PTHR34591:SF58">
    <property type="entry name" value="F-BOX DOMAIN-CONTAINING PROTEIN"/>
    <property type="match status" value="1"/>
</dbReference>
<accession>A0A1Z5S5J9</accession>
<protein>
    <recommendedName>
        <fullName evidence="4">F-box associated domain-containing protein</fullName>
    </recommendedName>
</protein>
<sequence length="293" mass="34539">MKSPLDYKDKSPQLEYMLLRIYSSSTQRWEERPFLRDEEEHTTTAAANVWSKLDCGSWHAVYGNGALYVYWKLTFITRINVSSNKYQVINLPPDINLTRYHQVRLGKSVNGIHFAVASYQEGLQIWFLDESGSNTKWVLKHVSRYPFNNDQTDRPWSLQRPYAYDDDDQEENNKEPTTAEKDSDWDSDADNAGDIDFERDEKYSCPYFEVLGFHPYRDIVFFKLLREVVAYYFNSSKMQSLGQLLIRYQYQVIVESFIYPPTWIGELPGANYLVRSRNSYSIEEEDLLHSIED</sequence>
<dbReference type="eggNOG" id="ENOG502R5QS">
    <property type="taxonomic scope" value="Eukaryota"/>
</dbReference>
<evidence type="ECO:0000256" key="1">
    <source>
        <dbReference type="SAM" id="MobiDB-lite"/>
    </source>
</evidence>
<feature type="region of interest" description="Disordered" evidence="1">
    <location>
        <begin position="153"/>
        <end position="191"/>
    </location>
</feature>
<gene>
    <name evidence="2" type="ORF">SORBI_3001G135000</name>
</gene>
<dbReference type="Gramene" id="OQU91188">
    <property type="protein sequence ID" value="OQU91188"/>
    <property type="gene ID" value="SORBI_3001G135000"/>
</dbReference>
<dbReference type="InParanoid" id="A0A1Z5S5J9"/>
<dbReference type="EMBL" id="CM000760">
    <property type="protein sequence ID" value="OQU91188.1"/>
    <property type="molecule type" value="Genomic_DNA"/>
</dbReference>
<name>A0A1Z5S5J9_SORBI</name>
<evidence type="ECO:0000313" key="2">
    <source>
        <dbReference type="EMBL" id="OQU91188.1"/>
    </source>
</evidence>